<feature type="transmembrane region" description="Helical" evidence="1">
    <location>
        <begin position="239"/>
        <end position="256"/>
    </location>
</feature>
<evidence type="ECO:0000313" key="3">
    <source>
        <dbReference type="Proteomes" id="UP000251889"/>
    </source>
</evidence>
<gene>
    <name evidence="2" type="ORF">DQQ10_06950</name>
</gene>
<dbReference type="RefSeq" id="WP_112746093.1">
    <property type="nucleotide sequence ID" value="NZ_QMFY01000002.1"/>
</dbReference>
<keyword evidence="1" id="KW-1133">Transmembrane helix</keyword>
<evidence type="ECO:0000313" key="2">
    <source>
        <dbReference type="EMBL" id="RAW02270.1"/>
    </source>
</evidence>
<feature type="transmembrane region" description="Helical" evidence="1">
    <location>
        <begin position="70"/>
        <end position="89"/>
    </location>
</feature>
<feature type="transmembrane region" description="Helical" evidence="1">
    <location>
        <begin position="210"/>
        <end position="227"/>
    </location>
</feature>
<name>A0A364Y8U3_9BACT</name>
<keyword evidence="1" id="KW-0812">Transmembrane</keyword>
<keyword evidence="3" id="KW-1185">Reference proteome</keyword>
<feature type="transmembrane region" description="Helical" evidence="1">
    <location>
        <begin position="125"/>
        <end position="143"/>
    </location>
</feature>
<accession>A0A364Y8U3</accession>
<protein>
    <submittedName>
        <fullName evidence="2">Uncharacterized protein</fullName>
    </submittedName>
</protein>
<feature type="transmembrane region" description="Helical" evidence="1">
    <location>
        <begin position="149"/>
        <end position="166"/>
    </location>
</feature>
<dbReference type="Proteomes" id="UP000251889">
    <property type="component" value="Unassembled WGS sequence"/>
</dbReference>
<dbReference type="EMBL" id="QMFY01000002">
    <property type="protein sequence ID" value="RAW02270.1"/>
    <property type="molecule type" value="Genomic_DNA"/>
</dbReference>
<feature type="transmembrane region" description="Helical" evidence="1">
    <location>
        <begin position="36"/>
        <end position="58"/>
    </location>
</feature>
<comment type="caution">
    <text evidence="2">The sequence shown here is derived from an EMBL/GenBank/DDBJ whole genome shotgun (WGS) entry which is preliminary data.</text>
</comment>
<sequence length="266" mass="29990">MNVASWGNRFAILVARQLPLLWIVLAISPNLNPARSVWILVIVYILLYGAVTGFEAVFNLRRNQIEKSTLGVWFIAAGLYCLAAVFSALQVGVVLFVLVSIYGIASLGMDVFFLSHSRTRIVGKAVLEGIVSLLIIYVGINNFSIDNAWRLAVIVPGLVVTLLLIAIDLAEGETLASLRYWVALALFTAAVVAVIIYLENYLQDRYRWPVLSLLFALAVAYFFFPWLIRIKLLTARQTLLFWLYAIVLNAYFFYLFTDYTHILQLI</sequence>
<dbReference type="AlphaFoldDB" id="A0A364Y8U3"/>
<evidence type="ECO:0000256" key="1">
    <source>
        <dbReference type="SAM" id="Phobius"/>
    </source>
</evidence>
<feature type="transmembrane region" description="Helical" evidence="1">
    <location>
        <begin position="178"/>
        <end position="198"/>
    </location>
</feature>
<proteinExistence type="predicted"/>
<reference evidence="2 3" key="1">
    <citation type="submission" date="2018-06" db="EMBL/GenBank/DDBJ databases">
        <title>Chryseolinea flavus sp. nov., a member of the phylum Bacteroidetes isolated from soil.</title>
        <authorList>
            <person name="Li Y."/>
            <person name="Wang J."/>
        </authorList>
    </citation>
    <scope>NUCLEOTIDE SEQUENCE [LARGE SCALE GENOMIC DNA]</scope>
    <source>
        <strain evidence="2 3">SDU1-6</strain>
    </source>
</reference>
<organism evidence="2 3">
    <name type="scientific">Pseudochryseolinea flava</name>
    <dbReference type="NCBI Taxonomy" id="2059302"/>
    <lineage>
        <taxon>Bacteria</taxon>
        <taxon>Pseudomonadati</taxon>
        <taxon>Bacteroidota</taxon>
        <taxon>Cytophagia</taxon>
        <taxon>Cytophagales</taxon>
        <taxon>Fulvivirgaceae</taxon>
        <taxon>Pseudochryseolinea</taxon>
    </lineage>
</organism>
<keyword evidence="1" id="KW-0472">Membrane</keyword>